<dbReference type="AlphaFoldDB" id="A0AA40MKW7"/>
<reference evidence="1 2" key="1">
    <citation type="submission" date="2015-01" db="EMBL/GenBank/DDBJ databases">
        <title>Characterization of Swiss Staphylococcus aureus strains involved in food poisoning.</title>
        <authorList>
            <person name="Crovadore J."/>
            <person name="Chablais R."/>
            <person name="Tonacini J."/>
            <person name="Schnyder B."/>
            <person name="Lefort F."/>
        </authorList>
    </citation>
    <scope>NUCLEOTIDE SEQUENCE [LARGE SCALE GENOMIC DNA]</scope>
    <source>
        <strain evidence="1 2">SA-120</strain>
    </source>
</reference>
<gene>
    <name evidence="1" type="ORF">QU38_01300</name>
</gene>
<dbReference type="EMBL" id="JXIG01000285">
    <property type="protein sequence ID" value="KIU01500.1"/>
    <property type="molecule type" value="Genomic_DNA"/>
</dbReference>
<name>A0AA40MKW7_STAAU</name>
<accession>A0AA40MKW7</accession>
<evidence type="ECO:0000313" key="1">
    <source>
        <dbReference type="EMBL" id="KIU01500.1"/>
    </source>
</evidence>
<dbReference type="Proteomes" id="UP000032274">
    <property type="component" value="Unassembled WGS sequence"/>
</dbReference>
<organism evidence="1 2">
    <name type="scientific">Staphylococcus aureus</name>
    <dbReference type="NCBI Taxonomy" id="1280"/>
    <lineage>
        <taxon>Bacteria</taxon>
        <taxon>Bacillati</taxon>
        <taxon>Bacillota</taxon>
        <taxon>Bacilli</taxon>
        <taxon>Bacillales</taxon>
        <taxon>Staphylococcaceae</taxon>
        <taxon>Staphylococcus</taxon>
    </lineage>
</organism>
<proteinExistence type="predicted"/>
<protein>
    <submittedName>
        <fullName evidence="1">Uncharacterized protein</fullName>
    </submittedName>
</protein>
<sequence length="90" mass="10069">RHQGADEAVILIVLGENQRRQIRQPVDRIKETVHVELHFEKALPVLECEHGAPQIPEVGLEKAGAEILLDGEVVEILLALQHQADQFPLL</sequence>
<comment type="caution">
    <text evidence="1">The sequence shown here is derived from an EMBL/GenBank/DDBJ whole genome shotgun (WGS) entry which is preliminary data.</text>
</comment>
<evidence type="ECO:0000313" key="2">
    <source>
        <dbReference type="Proteomes" id="UP000032274"/>
    </source>
</evidence>
<feature type="non-terminal residue" evidence="1">
    <location>
        <position position="1"/>
    </location>
</feature>